<reference evidence="3" key="1">
    <citation type="submission" date="2017-02" db="UniProtKB">
        <authorList>
            <consortium name="WormBaseParasite"/>
        </authorList>
    </citation>
    <scope>IDENTIFICATION</scope>
</reference>
<keyword evidence="2" id="KW-1185">Reference proteome</keyword>
<dbReference type="Proteomes" id="UP000046392">
    <property type="component" value="Unplaced"/>
</dbReference>
<evidence type="ECO:0000313" key="3">
    <source>
        <dbReference type="WBParaSite" id="SPAL_0001282100.1"/>
    </source>
</evidence>
<accession>A0A0N5C4E0</accession>
<name>A0A0N5C4E0_STREA</name>
<feature type="region of interest" description="Disordered" evidence="1">
    <location>
        <begin position="71"/>
        <end position="104"/>
    </location>
</feature>
<evidence type="ECO:0000313" key="2">
    <source>
        <dbReference type="Proteomes" id="UP000046392"/>
    </source>
</evidence>
<dbReference type="WBParaSite" id="SPAL_0001282100.1">
    <property type="protein sequence ID" value="SPAL_0001282100.1"/>
    <property type="gene ID" value="SPAL_0001282100"/>
</dbReference>
<proteinExistence type="predicted"/>
<protein>
    <submittedName>
        <fullName evidence="3">Uncharacterized protein</fullName>
    </submittedName>
</protein>
<organism evidence="2 3">
    <name type="scientific">Strongyloides papillosus</name>
    <name type="common">Intestinal threadworm</name>
    <dbReference type="NCBI Taxonomy" id="174720"/>
    <lineage>
        <taxon>Eukaryota</taxon>
        <taxon>Metazoa</taxon>
        <taxon>Ecdysozoa</taxon>
        <taxon>Nematoda</taxon>
        <taxon>Chromadorea</taxon>
        <taxon>Rhabditida</taxon>
        <taxon>Tylenchina</taxon>
        <taxon>Panagrolaimomorpha</taxon>
        <taxon>Strongyloidoidea</taxon>
        <taxon>Strongyloididae</taxon>
        <taxon>Strongyloides</taxon>
    </lineage>
</organism>
<evidence type="ECO:0000256" key="1">
    <source>
        <dbReference type="SAM" id="MobiDB-lite"/>
    </source>
</evidence>
<sequence length="104" mass="12113">MTILLLQTNQVPGDELNYVKENGVHFKRYEPKDKNLQFNRFSGNVDMIDKILSPKELINKIEAKNMEKMKGNDDKNVYNNKPNVIEDDLEPNGNEVDYKEMGDH</sequence>
<dbReference type="AlphaFoldDB" id="A0A0N5C4E0"/>